<dbReference type="EMBL" id="JACOFX010000002">
    <property type="protein sequence ID" value="MBC3907507.1"/>
    <property type="molecule type" value="Genomic_DNA"/>
</dbReference>
<gene>
    <name evidence="4" type="ORF">H8L47_08015</name>
</gene>
<feature type="domain" description="Peptidase S9 prolyl oligopeptidase catalytic" evidence="3">
    <location>
        <begin position="445"/>
        <end position="660"/>
    </location>
</feature>
<name>A0ABR6Z6V4_9BURK</name>
<dbReference type="InterPro" id="IPR029058">
    <property type="entry name" value="AB_hydrolase_fold"/>
</dbReference>
<evidence type="ECO:0000313" key="4">
    <source>
        <dbReference type="EMBL" id="MBC3907507.1"/>
    </source>
</evidence>
<dbReference type="Proteomes" id="UP000646911">
    <property type="component" value="Unassembled WGS sequence"/>
</dbReference>
<accession>A0ABR6Z6V4</accession>
<comment type="caution">
    <text evidence="4">The sequence shown here is derived from an EMBL/GenBank/DDBJ whole genome shotgun (WGS) entry which is preliminary data.</text>
</comment>
<reference evidence="4 5" key="1">
    <citation type="submission" date="2020-08" db="EMBL/GenBank/DDBJ databases">
        <title>Novel species isolated from subtropical streams in China.</title>
        <authorList>
            <person name="Lu H."/>
        </authorList>
    </citation>
    <scope>NUCLEOTIDE SEQUENCE [LARGE SCALE GENOMIC DNA]</scope>
    <source>
        <strain evidence="4 5">NL8W</strain>
    </source>
</reference>
<dbReference type="PANTHER" id="PTHR42776:SF27">
    <property type="entry name" value="DIPEPTIDYL PEPTIDASE FAMILY MEMBER 6"/>
    <property type="match status" value="1"/>
</dbReference>
<dbReference type="Gene3D" id="3.40.50.1820">
    <property type="entry name" value="alpha/beta hydrolase"/>
    <property type="match status" value="1"/>
</dbReference>
<dbReference type="InterPro" id="IPR001375">
    <property type="entry name" value="Peptidase_S9_cat"/>
</dbReference>
<dbReference type="RefSeq" id="WP_186953029.1">
    <property type="nucleotide sequence ID" value="NZ_JACOFX010000002.1"/>
</dbReference>
<dbReference type="SUPFAM" id="SSF82171">
    <property type="entry name" value="DPP6 N-terminal domain-like"/>
    <property type="match status" value="1"/>
</dbReference>
<proteinExistence type="predicted"/>
<organism evidence="4 5">
    <name type="scientific">Undibacterium umbellatum</name>
    <dbReference type="NCBI Taxonomy" id="2762300"/>
    <lineage>
        <taxon>Bacteria</taxon>
        <taxon>Pseudomonadati</taxon>
        <taxon>Pseudomonadota</taxon>
        <taxon>Betaproteobacteria</taxon>
        <taxon>Burkholderiales</taxon>
        <taxon>Oxalobacteraceae</taxon>
        <taxon>Undibacterium</taxon>
    </lineage>
</organism>
<feature type="signal peptide" evidence="2">
    <location>
        <begin position="1"/>
        <end position="30"/>
    </location>
</feature>
<keyword evidence="2" id="KW-0732">Signal</keyword>
<evidence type="ECO:0000256" key="2">
    <source>
        <dbReference type="SAM" id="SignalP"/>
    </source>
</evidence>
<evidence type="ECO:0000256" key="1">
    <source>
        <dbReference type="ARBA" id="ARBA00022801"/>
    </source>
</evidence>
<sequence>MHHFYKPLALKIAFGVLGSLLLLQAPVSHAVAEPIPIASFFKESQFHDARLSPDGKNIAMIMKGANDRMVLAVLEVGQLRPEIIANYEDKDVRSFHWINNDRLVYDLTDLQYKDVQRFFGPGLYAVNKDRSKRLRLVTHQYTGARTKVVGNELPWDTHFLDIAHGSASPDIFVTQSAGAGARDLYRLNTMTGNTEVTPRPGKVSRWLIDKNGMPRIAVTTAEEKSVIYYKDPKKDAWRTLATSEWASYDRITPVFFSPEGDLYVRANNGKDLSSLYRFDLEKNQLDAEPVISLKGYDFEGQLIYNQSEKKVLGMRYEMSRPATIWFDESIAAKQKQVDALMPDTFNALHFPSDLKTNIALVYSYSDVAPGSWQLFNFSTGKLVRLGTSKPEIKPEQMAEKEMLSYTARDGMQIPVNLTLPKNSTGKNLPAVVLIHGGPYARGNHWGFNAQVQFLASRGYAVIEPDYRGSLGYGLKHFQAGLKQWGLSMQDDIADAAKWAASKGYVDPKRVCIAGADYGGYASLMGLIKDPDIFRCGIVWAGITDINLLYDTHLIEVSDQFKWFGMPVLIGDQVKDAAQLKATSPLENAGKLTRPLLMAHGKHDNRVPLEHGTKFYKAVKEKNANVEWVEYAEEGHSFYLLKNNIDFWGRVEKFLEQNIGKGQPLAASDASK</sequence>
<dbReference type="PANTHER" id="PTHR42776">
    <property type="entry name" value="SERINE PEPTIDASE S9 FAMILY MEMBER"/>
    <property type="match status" value="1"/>
</dbReference>
<keyword evidence="1" id="KW-0378">Hydrolase</keyword>
<evidence type="ECO:0000313" key="5">
    <source>
        <dbReference type="Proteomes" id="UP000646911"/>
    </source>
</evidence>
<dbReference type="Pfam" id="PF00326">
    <property type="entry name" value="Peptidase_S9"/>
    <property type="match status" value="1"/>
</dbReference>
<feature type="chain" id="PRO_5045836611" evidence="2">
    <location>
        <begin position="31"/>
        <end position="671"/>
    </location>
</feature>
<evidence type="ECO:0000259" key="3">
    <source>
        <dbReference type="Pfam" id="PF00326"/>
    </source>
</evidence>
<keyword evidence="5" id="KW-1185">Reference proteome</keyword>
<protein>
    <submittedName>
        <fullName evidence="4">S9 family peptidase</fullName>
    </submittedName>
</protein>
<dbReference type="SUPFAM" id="SSF53474">
    <property type="entry name" value="alpha/beta-Hydrolases"/>
    <property type="match status" value="1"/>
</dbReference>